<feature type="transmembrane region" description="Helical" evidence="5">
    <location>
        <begin position="6"/>
        <end position="26"/>
    </location>
</feature>
<accession>A0A1I2AYK9</accession>
<gene>
    <name evidence="7" type="ORF">SAMN05444380_11234</name>
</gene>
<dbReference type="RefSeq" id="WP_010527410.1">
    <property type="nucleotide sequence ID" value="NZ_AFSL01000044.1"/>
</dbReference>
<dbReference type="STRING" id="385682.SAMN05444380_11234"/>
<evidence type="ECO:0000256" key="3">
    <source>
        <dbReference type="ARBA" id="ARBA00022989"/>
    </source>
</evidence>
<evidence type="ECO:0000256" key="2">
    <source>
        <dbReference type="ARBA" id="ARBA00022692"/>
    </source>
</evidence>
<dbReference type="PANTHER" id="PTHR22550">
    <property type="entry name" value="SPORE GERMINATION PROTEIN"/>
    <property type="match status" value="1"/>
</dbReference>
<organism evidence="7 8">
    <name type="scientific">Thermophagus xiamenensis</name>
    <dbReference type="NCBI Taxonomy" id="385682"/>
    <lineage>
        <taxon>Bacteria</taxon>
        <taxon>Pseudomonadati</taxon>
        <taxon>Bacteroidota</taxon>
        <taxon>Bacteroidia</taxon>
        <taxon>Marinilabiliales</taxon>
        <taxon>Marinilabiliaceae</taxon>
        <taxon>Thermophagus</taxon>
    </lineage>
</organism>
<evidence type="ECO:0000256" key="1">
    <source>
        <dbReference type="ARBA" id="ARBA00022475"/>
    </source>
</evidence>
<evidence type="ECO:0000256" key="5">
    <source>
        <dbReference type="SAM" id="Phobius"/>
    </source>
</evidence>
<keyword evidence="2 5" id="KW-0812">Transmembrane</keyword>
<dbReference type="SMART" id="SM00327">
    <property type="entry name" value="VWA"/>
    <property type="match status" value="1"/>
</dbReference>
<feature type="transmembrane region" description="Helical" evidence="5">
    <location>
        <begin position="309"/>
        <end position="327"/>
    </location>
</feature>
<dbReference type="PROSITE" id="PS50234">
    <property type="entry name" value="VWFA"/>
    <property type="match status" value="1"/>
</dbReference>
<protein>
    <submittedName>
        <fullName evidence="7">Ca-activated chloride channel family protein</fullName>
    </submittedName>
</protein>
<dbReference type="SUPFAM" id="SSF53300">
    <property type="entry name" value="vWA-like"/>
    <property type="match status" value="1"/>
</dbReference>
<reference evidence="7 8" key="1">
    <citation type="submission" date="2016-10" db="EMBL/GenBank/DDBJ databases">
        <authorList>
            <person name="de Groot N.N."/>
        </authorList>
    </citation>
    <scope>NUCLEOTIDE SEQUENCE [LARGE SCALE GENOMIC DNA]</scope>
    <source>
        <strain evidence="7 8">DSM 19012</strain>
    </source>
</reference>
<evidence type="ECO:0000313" key="8">
    <source>
        <dbReference type="Proteomes" id="UP000181976"/>
    </source>
</evidence>
<evidence type="ECO:0000256" key="4">
    <source>
        <dbReference type="ARBA" id="ARBA00023136"/>
    </source>
</evidence>
<evidence type="ECO:0000259" key="6">
    <source>
        <dbReference type="PROSITE" id="PS50234"/>
    </source>
</evidence>
<name>A0A1I2AYK9_9BACT</name>
<dbReference type="eggNOG" id="COG2304">
    <property type="taxonomic scope" value="Bacteria"/>
</dbReference>
<feature type="domain" description="VWFA" evidence="6">
    <location>
        <begin position="91"/>
        <end position="289"/>
    </location>
</feature>
<dbReference type="OrthoDB" id="6206554at2"/>
<evidence type="ECO:0000313" key="7">
    <source>
        <dbReference type="EMBL" id="SFE48738.1"/>
    </source>
</evidence>
<dbReference type="PANTHER" id="PTHR22550:SF5">
    <property type="entry name" value="LEUCINE ZIPPER PROTEIN 4"/>
    <property type="match status" value="1"/>
</dbReference>
<dbReference type="InterPro" id="IPR024163">
    <property type="entry name" value="Aerotolerance_reg_N"/>
</dbReference>
<dbReference type="AlphaFoldDB" id="A0A1I2AYK9"/>
<dbReference type="Proteomes" id="UP000181976">
    <property type="component" value="Unassembled WGS sequence"/>
</dbReference>
<dbReference type="EMBL" id="FONA01000012">
    <property type="protein sequence ID" value="SFE48738.1"/>
    <property type="molecule type" value="Genomic_DNA"/>
</dbReference>
<dbReference type="Gene3D" id="3.40.50.410">
    <property type="entry name" value="von Willebrand factor, type A domain"/>
    <property type="match status" value="1"/>
</dbReference>
<keyword evidence="4 5" id="KW-0472">Membrane</keyword>
<dbReference type="Pfam" id="PF07584">
    <property type="entry name" value="BatA"/>
    <property type="match status" value="1"/>
</dbReference>
<proteinExistence type="predicted"/>
<sequence>MFRFGHPEYLYLLVIIPVLAFLQLIFQHQRKKKLKRFGNLELISHLMPDISYVRPVVKFYLLLLALAGLIITLASPQFGTKLETVKRKGIELIIALDVSNSMNATDVQPSRLARAKLAIERLADKMVNDRIGLIVFAGEAYVQLPITSDYASAKLFLSGISTDMVPTQGTAIGAAIRLATKSFSQQEGINRAIVIITDGENHEDDAIVAAKEAIEKGIKVYTVGMGSPEGAPIPVSPNKLNTFMKDNEGNVVITKMNPALLREIAEAADGKYIPANNLRAGINDLIDELGGLKKSEIESKVYTDYDDKFQYPAALVILILLIELIILERKNKLLKNIDLFTVEERGQKEEI</sequence>
<dbReference type="InParanoid" id="A0A1I2AYK9"/>
<dbReference type="InterPro" id="IPR036465">
    <property type="entry name" value="vWFA_dom_sf"/>
</dbReference>
<keyword evidence="3 5" id="KW-1133">Transmembrane helix</keyword>
<dbReference type="InterPro" id="IPR002035">
    <property type="entry name" value="VWF_A"/>
</dbReference>
<feature type="transmembrane region" description="Helical" evidence="5">
    <location>
        <begin position="59"/>
        <end position="78"/>
    </location>
</feature>
<dbReference type="InterPro" id="IPR050768">
    <property type="entry name" value="UPF0353/GerABKA_families"/>
</dbReference>
<keyword evidence="8" id="KW-1185">Reference proteome</keyword>
<dbReference type="Pfam" id="PF13519">
    <property type="entry name" value="VWA_2"/>
    <property type="match status" value="1"/>
</dbReference>
<keyword evidence="1" id="KW-1003">Cell membrane</keyword>